<dbReference type="PANTHER" id="PTHR27002">
    <property type="entry name" value="RECEPTOR-LIKE SERINE/THREONINE-PROTEIN KINASE SD1-8"/>
    <property type="match status" value="1"/>
</dbReference>
<evidence type="ECO:0000256" key="6">
    <source>
        <dbReference type="ARBA" id="ARBA00022741"/>
    </source>
</evidence>
<dbReference type="InterPro" id="IPR008271">
    <property type="entry name" value="Ser/Thr_kinase_AS"/>
</dbReference>
<dbReference type="InterPro" id="IPR011009">
    <property type="entry name" value="Kinase-like_dom_sf"/>
</dbReference>
<gene>
    <name evidence="17" type="ORF">PRUPE_4G135200</name>
</gene>
<accession>A0A251PK69</accession>
<evidence type="ECO:0000256" key="1">
    <source>
        <dbReference type="ARBA" id="ARBA00004251"/>
    </source>
</evidence>
<dbReference type="PROSITE" id="PS50011">
    <property type="entry name" value="PROTEIN_KINASE_DOM"/>
    <property type="match status" value="1"/>
</dbReference>
<dbReference type="SUPFAM" id="SSF51110">
    <property type="entry name" value="alpha-D-mannose-specific plant lectins"/>
    <property type="match status" value="1"/>
</dbReference>
<evidence type="ECO:0000256" key="8">
    <source>
        <dbReference type="ARBA" id="ARBA00022840"/>
    </source>
</evidence>
<evidence type="ECO:0000256" key="11">
    <source>
        <dbReference type="ARBA" id="ARBA00047899"/>
    </source>
</evidence>
<dbReference type="InterPro" id="IPR001245">
    <property type="entry name" value="Ser-Thr/Tyr_kinase_cat_dom"/>
</dbReference>
<dbReference type="Pfam" id="PF07714">
    <property type="entry name" value="PK_Tyr_Ser-Thr"/>
    <property type="match status" value="1"/>
</dbReference>
<keyword evidence="3 13" id="KW-0723">Serine/threonine-protein kinase</keyword>
<evidence type="ECO:0000256" key="2">
    <source>
        <dbReference type="ARBA" id="ARBA00022475"/>
    </source>
</evidence>
<dbReference type="Gene3D" id="1.10.510.10">
    <property type="entry name" value="Transferase(Phosphotransferase) domain 1"/>
    <property type="match status" value="1"/>
</dbReference>
<comment type="catalytic activity">
    <reaction evidence="11 13">
        <text>L-threonyl-[protein] + ATP = O-phospho-L-threonyl-[protein] + ADP + H(+)</text>
        <dbReference type="Rhea" id="RHEA:46608"/>
        <dbReference type="Rhea" id="RHEA-COMP:11060"/>
        <dbReference type="Rhea" id="RHEA-COMP:11605"/>
        <dbReference type="ChEBI" id="CHEBI:15378"/>
        <dbReference type="ChEBI" id="CHEBI:30013"/>
        <dbReference type="ChEBI" id="CHEBI:30616"/>
        <dbReference type="ChEBI" id="CHEBI:61977"/>
        <dbReference type="ChEBI" id="CHEBI:456216"/>
        <dbReference type="EC" id="2.7.11.1"/>
    </reaction>
</comment>
<feature type="chain" id="PRO_5013304369" description="Receptor-like serine/threonine-protein kinase" evidence="14">
    <location>
        <begin position="26"/>
        <end position="730"/>
    </location>
</feature>
<dbReference type="GO" id="GO:0005886">
    <property type="term" value="C:plasma membrane"/>
    <property type="evidence" value="ECO:0000318"/>
    <property type="project" value="GO_Central"/>
</dbReference>
<evidence type="ECO:0000256" key="10">
    <source>
        <dbReference type="ARBA" id="ARBA00023180"/>
    </source>
</evidence>
<dbReference type="GO" id="GO:0007165">
    <property type="term" value="P:signal transduction"/>
    <property type="evidence" value="ECO:0000318"/>
    <property type="project" value="GO_Central"/>
</dbReference>
<dbReference type="AlphaFoldDB" id="A0A251PK69"/>
<evidence type="ECO:0000259" key="16">
    <source>
        <dbReference type="PROSITE" id="PS50927"/>
    </source>
</evidence>
<evidence type="ECO:0000256" key="13">
    <source>
        <dbReference type="PIRNR" id="PIRNR000641"/>
    </source>
</evidence>
<dbReference type="Proteomes" id="UP000006882">
    <property type="component" value="Chromosome G4"/>
</dbReference>
<comment type="catalytic activity">
    <reaction evidence="12 13">
        <text>L-seryl-[protein] + ATP = O-phospho-L-seryl-[protein] + ADP + H(+)</text>
        <dbReference type="Rhea" id="RHEA:17989"/>
        <dbReference type="Rhea" id="RHEA-COMP:9863"/>
        <dbReference type="Rhea" id="RHEA-COMP:11604"/>
        <dbReference type="ChEBI" id="CHEBI:15378"/>
        <dbReference type="ChEBI" id="CHEBI:29999"/>
        <dbReference type="ChEBI" id="CHEBI:30616"/>
        <dbReference type="ChEBI" id="CHEBI:83421"/>
        <dbReference type="ChEBI" id="CHEBI:456216"/>
        <dbReference type="EC" id="2.7.11.1"/>
    </reaction>
</comment>
<keyword evidence="7 13" id="KW-0418">Kinase</keyword>
<organism evidence="17 18">
    <name type="scientific">Prunus persica</name>
    <name type="common">Peach</name>
    <name type="synonym">Amygdalus persica</name>
    <dbReference type="NCBI Taxonomy" id="3760"/>
    <lineage>
        <taxon>Eukaryota</taxon>
        <taxon>Viridiplantae</taxon>
        <taxon>Streptophyta</taxon>
        <taxon>Embryophyta</taxon>
        <taxon>Tracheophyta</taxon>
        <taxon>Spermatophyta</taxon>
        <taxon>Magnoliopsida</taxon>
        <taxon>eudicotyledons</taxon>
        <taxon>Gunneridae</taxon>
        <taxon>Pentapetalae</taxon>
        <taxon>rosids</taxon>
        <taxon>fabids</taxon>
        <taxon>Rosales</taxon>
        <taxon>Rosaceae</taxon>
        <taxon>Amygdaloideae</taxon>
        <taxon>Amygdaleae</taxon>
        <taxon>Prunus</taxon>
    </lineage>
</organism>
<comment type="similarity">
    <text evidence="13">Belongs to the protein kinase superfamily. Ser/Thr protein kinase family.</text>
</comment>
<dbReference type="InterPro" id="IPR000719">
    <property type="entry name" value="Prot_kinase_dom"/>
</dbReference>
<dbReference type="Gene3D" id="3.30.200.20">
    <property type="entry name" value="Phosphorylase Kinase, domain 1"/>
    <property type="match status" value="1"/>
</dbReference>
<keyword evidence="8 13" id="KW-0067">ATP-binding</keyword>
<dbReference type="SUPFAM" id="SSF56112">
    <property type="entry name" value="Protein kinase-like (PK-like)"/>
    <property type="match status" value="1"/>
</dbReference>
<evidence type="ECO:0000256" key="3">
    <source>
        <dbReference type="ARBA" id="ARBA00022527"/>
    </source>
</evidence>
<dbReference type="FunFam" id="1.10.510.10:FF:000060">
    <property type="entry name" value="G-type lectin S-receptor-like serine/threonine-protein kinase"/>
    <property type="match status" value="1"/>
</dbReference>
<evidence type="ECO:0000256" key="7">
    <source>
        <dbReference type="ARBA" id="ARBA00022777"/>
    </source>
</evidence>
<evidence type="ECO:0000313" key="18">
    <source>
        <dbReference type="Proteomes" id="UP000006882"/>
    </source>
</evidence>
<dbReference type="FunFam" id="3.30.200.20:FF:000951">
    <property type="entry name" value="Uncharacterized protein"/>
    <property type="match status" value="1"/>
</dbReference>
<evidence type="ECO:0000256" key="12">
    <source>
        <dbReference type="ARBA" id="ARBA00048679"/>
    </source>
</evidence>
<evidence type="ECO:0000256" key="5">
    <source>
        <dbReference type="ARBA" id="ARBA00022729"/>
    </source>
</evidence>
<dbReference type="GO" id="GO:0005524">
    <property type="term" value="F:ATP binding"/>
    <property type="evidence" value="ECO:0007669"/>
    <property type="project" value="UniProtKB-KW"/>
</dbReference>
<evidence type="ECO:0000259" key="15">
    <source>
        <dbReference type="PROSITE" id="PS50011"/>
    </source>
</evidence>
<sequence length="730" mass="82108">MAAGRMMKCFIMLIIFASRWTWHNATDTLKQGDTLNSTGSLVSSSGKFSLNFTLRTIHGSDSNFLSIMRIKREANRAWIANPDLPISSSSSPLLTLDTNNTLKIIHQGGDPFVLSTAPQTNDTSTSVVATLLDSGNFVLQEVSSVNRSTIRVFWQSFDHPLDTFLPGMKLGVTIEMATFGLFYHKRYNFSIVSNQNEDYLTYTSKNDPSDPEPEWVLFPEGYLSDYGAHVDNCIIEVRYCDGYNIVGGCVKRNRPSDCIEKFGDEFEIKKGYFKIINSTSINTSRPASWIGTDDIDCKANCWQDCDCLGFDLSFLNQTKDARCQFWNVDCEFIEDLTANTSFVLQPKSSHLPPQKKIAKINGAKIQNELLDFMKSKRPTHHVNGLQNDDGNIRPHDLIVFSYASVLAATKNFSEENKLGQGGFGPVYKGKLVTGREIAVKRLSKCSAQGALEFKNELILIYELQHTNLVQLFGFCIHGEERILIYEYMPNKSLDYFLFDSSRGGLLDWKKRFSIIEGITQGLLYLHKYSRTRIIHRDLKASNILLDESMNPKISDFGMARIFTHNEEEANTNRVMGTYGYMSPEYAMKGIFSIKSDVYSFGVLMLEIISGRRNNSFYNDDRMLNIVGYTWELWKEGAGLQLMDPTLGDSCNGDQLLRCIHVGLLCVEEHPADRPTMQDVVSMLTNENMSLPVPTKPAFCTERNVVTTGIAGKGPELVSINGLSISDLDGR</sequence>
<dbReference type="PROSITE" id="PS00108">
    <property type="entry name" value="PROTEIN_KINASE_ST"/>
    <property type="match status" value="1"/>
</dbReference>
<evidence type="ECO:0000256" key="9">
    <source>
        <dbReference type="ARBA" id="ARBA00023157"/>
    </source>
</evidence>
<name>A0A251PK69_PRUPE</name>
<dbReference type="SMART" id="SM00108">
    <property type="entry name" value="B_lectin"/>
    <property type="match status" value="1"/>
</dbReference>
<evidence type="ECO:0000256" key="4">
    <source>
        <dbReference type="ARBA" id="ARBA00022679"/>
    </source>
</evidence>
<dbReference type="Pfam" id="PF01453">
    <property type="entry name" value="B_lectin"/>
    <property type="match status" value="1"/>
</dbReference>
<dbReference type="InterPro" id="IPR024171">
    <property type="entry name" value="SRK-like_kinase"/>
</dbReference>
<keyword evidence="4 13" id="KW-0808">Transferase</keyword>
<dbReference type="PIRSF" id="PIRSF000641">
    <property type="entry name" value="SRK"/>
    <property type="match status" value="1"/>
</dbReference>
<keyword evidence="6 13" id="KW-0547">Nucleotide-binding</keyword>
<dbReference type="Gramene" id="ONI11927">
    <property type="protein sequence ID" value="ONI11927"/>
    <property type="gene ID" value="PRUPE_4G135200"/>
</dbReference>
<keyword evidence="2" id="KW-0472">Membrane</keyword>
<dbReference type="SMART" id="SM00220">
    <property type="entry name" value="S_TKc"/>
    <property type="match status" value="1"/>
</dbReference>
<dbReference type="GO" id="GO:0106310">
    <property type="term" value="F:protein serine kinase activity"/>
    <property type="evidence" value="ECO:0007669"/>
    <property type="project" value="RHEA"/>
</dbReference>
<dbReference type="PROSITE" id="PS50927">
    <property type="entry name" value="BULB_LECTIN"/>
    <property type="match status" value="1"/>
</dbReference>
<dbReference type="InterPro" id="IPR036426">
    <property type="entry name" value="Bulb-type_lectin_dom_sf"/>
</dbReference>
<dbReference type="CDD" id="cd14066">
    <property type="entry name" value="STKc_IRAK"/>
    <property type="match status" value="1"/>
</dbReference>
<dbReference type="EMBL" id="CM007654">
    <property type="protein sequence ID" value="ONI11927.1"/>
    <property type="molecule type" value="Genomic_DNA"/>
</dbReference>
<proteinExistence type="inferred from homology"/>
<evidence type="ECO:0000313" key="17">
    <source>
        <dbReference type="EMBL" id="ONI11927.1"/>
    </source>
</evidence>
<comment type="subcellular location">
    <subcellularLocation>
        <location evidence="1">Cell membrane</location>
        <topology evidence="1">Single-pass type I membrane protein</topology>
    </subcellularLocation>
</comment>
<feature type="domain" description="Bulb-type lectin" evidence="16">
    <location>
        <begin position="26"/>
        <end position="152"/>
    </location>
</feature>
<keyword evidence="5 14" id="KW-0732">Signal</keyword>
<dbReference type="PANTHER" id="PTHR27002:SF1087">
    <property type="entry name" value="PROTEIN KINASE DOMAIN-CONTAINING PROTEIN"/>
    <property type="match status" value="1"/>
</dbReference>
<evidence type="ECO:0000256" key="14">
    <source>
        <dbReference type="SAM" id="SignalP"/>
    </source>
</evidence>
<keyword evidence="9" id="KW-1015">Disulfide bond</keyword>
<feature type="signal peptide" evidence="14">
    <location>
        <begin position="1"/>
        <end position="25"/>
    </location>
</feature>
<dbReference type="Gene3D" id="2.90.10.10">
    <property type="entry name" value="Bulb-type lectin domain"/>
    <property type="match status" value="1"/>
</dbReference>
<keyword evidence="10" id="KW-0325">Glycoprotein</keyword>
<keyword evidence="2" id="KW-1003">Cell membrane</keyword>
<reference evidence="17 18" key="1">
    <citation type="journal article" date="2013" name="Nat. Genet.">
        <title>The high-quality draft genome of peach (Prunus persica) identifies unique patterns of genetic diversity, domestication and genome evolution.</title>
        <authorList>
            <consortium name="International Peach Genome Initiative"/>
            <person name="Verde I."/>
            <person name="Abbott A.G."/>
            <person name="Scalabrin S."/>
            <person name="Jung S."/>
            <person name="Shu S."/>
            <person name="Marroni F."/>
            <person name="Zhebentyayeva T."/>
            <person name="Dettori M.T."/>
            <person name="Grimwood J."/>
            <person name="Cattonaro F."/>
            <person name="Zuccolo A."/>
            <person name="Rossini L."/>
            <person name="Jenkins J."/>
            <person name="Vendramin E."/>
            <person name="Meisel L.A."/>
            <person name="Decroocq V."/>
            <person name="Sosinski B."/>
            <person name="Prochnik S."/>
            <person name="Mitros T."/>
            <person name="Policriti A."/>
            <person name="Cipriani G."/>
            <person name="Dondini L."/>
            <person name="Ficklin S."/>
            <person name="Goodstein D.M."/>
            <person name="Xuan P."/>
            <person name="Del Fabbro C."/>
            <person name="Aramini V."/>
            <person name="Copetti D."/>
            <person name="Gonzalez S."/>
            <person name="Horner D.S."/>
            <person name="Falchi R."/>
            <person name="Lucas S."/>
            <person name="Mica E."/>
            <person name="Maldonado J."/>
            <person name="Lazzari B."/>
            <person name="Bielenberg D."/>
            <person name="Pirona R."/>
            <person name="Miculan M."/>
            <person name="Barakat A."/>
            <person name="Testolin R."/>
            <person name="Stella A."/>
            <person name="Tartarini S."/>
            <person name="Tonutti P."/>
            <person name="Arus P."/>
            <person name="Orellana A."/>
            <person name="Wells C."/>
            <person name="Main D."/>
            <person name="Vizzotto G."/>
            <person name="Silva H."/>
            <person name="Salamini F."/>
            <person name="Schmutz J."/>
            <person name="Morgante M."/>
            <person name="Rokhsar D.S."/>
        </authorList>
    </citation>
    <scope>NUCLEOTIDE SEQUENCE [LARGE SCALE GENOMIC DNA]</scope>
    <source>
        <strain evidence="18">cv. Nemared</strain>
    </source>
</reference>
<protein>
    <recommendedName>
        <fullName evidence="13">Receptor-like serine/threonine-protein kinase</fullName>
        <ecNumber evidence="13">2.7.11.1</ecNumber>
    </recommendedName>
</protein>
<dbReference type="InterPro" id="IPR001480">
    <property type="entry name" value="Bulb-type_lectin_dom"/>
</dbReference>
<dbReference type="GO" id="GO:0004674">
    <property type="term" value="F:protein serine/threonine kinase activity"/>
    <property type="evidence" value="ECO:0000318"/>
    <property type="project" value="GO_Central"/>
</dbReference>
<feature type="domain" description="Protein kinase" evidence="15">
    <location>
        <begin position="412"/>
        <end position="688"/>
    </location>
</feature>
<keyword evidence="18" id="KW-1185">Reference proteome</keyword>
<dbReference type="EC" id="2.7.11.1" evidence="13"/>